<proteinExistence type="predicted"/>
<sequence length="144" mass="15376">MGIKQAAYDQTGGITAFYDTEDSPAPEGITVASITDQQWHDLLDGQAQGKRMAIDATGAPALLDPLPPSRAELAAAMRAARDVALASTDWLVARHQDEKLIGNGTTLTADQFAALLKYRQALRDLADATGWPNVELPATPDFLT</sequence>
<comment type="caution">
    <text evidence="2">The sequence shown here is derived from an EMBL/GenBank/DDBJ whole genome shotgun (WGS) entry which is preliminary data.</text>
</comment>
<evidence type="ECO:0000313" key="2">
    <source>
        <dbReference type="EMBL" id="GGC57790.1"/>
    </source>
</evidence>
<reference evidence="3" key="1">
    <citation type="journal article" date="2019" name="Int. J. Syst. Evol. Microbiol.">
        <title>The Global Catalogue of Microorganisms (GCM) 10K type strain sequencing project: providing services to taxonomists for standard genome sequencing and annotation.</title>
        <authorList>
            <consortium name="The Broad Institute Genomics Platform"/>
            <consortium name="The Broad Institute Genome Sequencing Center for Infectious Disease"/>
            <person name="Wu L."/>
            <person name="Ma J."/>
        </authorList>
    </citation>
    <scope>NUCLEOTIDE SEQUENCE [LARGE SCALE GENOMIC DNA]</scope>
    <source>
        <strain evidence="3">CGMCC 1.15103</strain>
    </source>
</reference>
<keyword evidence="3" id="KW-1185">Reference proteome</keyword>
<feature type="domain" description="Phage tail assembly chaperone-like" evidence="1">
    <location>
        <begin position="74"/>
        <end position="141"/>
    </location>
</feature>
<evidence type="ECO:0000259" key="1">
    <source>
        <dbReference type="Pfam" id="PF16778"/>
    </source>
</evidence>
<gene>
    <name evidence="2" type="ORF">GCM10011400_51830</name>
</gene>
<dbReference type="Pfam" id="PF16778">
    <property type="entry name" value="Phage_tail_APC"/>
    <property type="match status" value="1"/>
</dbReference>
<organism evidence="2 3">
    <name type="scientific">Paraburkholderia caffeinilytica</name>
    <dbReference type="NCBI Taxonomy" id="1761016"/>
    <lineage>
        <taxon>Bacteria</taxon>
        <taxon>Pseudomonadati</taxon>
        <taxon>Pseudomonadota</taxon>
        <taxon>Betaproteobacteria</taxon>
        <taxon>Burkholderiales</taxon>
        <taxon>Burkholderiaceae</taxon>
        <taxon>Paraburkholderia</taxon>
    </lineage>
</organism>
<dbReference type="RefSeq" id="WP_115776982.1">
    <property type="nucleotide sequence ID" value="NZ_BMHL01000010.1"/>
</dbReference>
<dbReference type="Proteomes" id="UP000602004">
    <property type="component" value="Unassembled WGS sequence"/>
</dbReference>
<accession>A0ABQ1N7P3</accession>
<dbReference type="EMBL" id="BMHL01000010">
    <property type="protein sequence ID" value="GGC57790.1"/>
    <property type="molecule type" value="Genomic_DNA"/>
</dbReference>
<protein>
    <recommendedName>
        <fullName evidence="1">Phage tail assembly chaperone-like domain-containing protein</fullName>
    </recommendedName>
</protein>
<name>A0ABQ1N7P3_9BURK</name>
<dbReference type="Gene3D" id="6.10.140.1310">
    <property type="match status" value="1"/>
</dbReference>
<evidence type="ECO:0000313" key="3">
    <source>
        <dbReference type="Proteomes" id="UP000602004"/>
    </source>
</evidence>
<dbReference type="InterPro" id="IPR031893">
    <property type="entry name" value="Phage_tail_APC"/>
</dbReference>